<dbReference type="Pfam" id="PF08379">
    <property type="entry name" value="Bact_transglu_N"/>
    <property type="match status" value="1"/>
</dbReference>
<dbReference type="EMBL" id="SWDX01000001">
    <property type="protein sequence ID" value="TKC65467.1"/>
    <property type="molecule type" value="Genomic_DNA"/>
</dbReference>
<dbReference type="SUPFAM" id="SSF54001">
    <property type="entry name" value="Cysteine proteinases"/>
    <property type="match status" value="1"/>
</dbReference>
<dbReference type="AlphaFoldDB" id="A0A4U1GM29"/>
<gene>
    <name evidence="2" type="ORF">FBD94_02635</name>
</gene>
<protein>
    <submittedName>
        <fullName evidence="2">Transglutaminase family protein</fullName>
    </submittedName>
</protein>
<reference evidence="2 3" key="1">
    <citation type="submission" date="2019-04" db="EMBL/GenBank/DDBJ databases">
        <title>Pedobacter sp. RP-1-16 sp. nov., isolated from Arctic soil.</title>
        <authorList>
            <person name="Dahal R.H."/>
            <person name="Kim D.-U."/>
        </authorList>
    </citation>
    <scope>NUCLEOTIDE SEQUENCE [LARGE SCALE GENOMIC DNA]</scope>
    <source>
        <strain evidence="2 3">RP-1-16</strain>
    </source>
</reference>
<dbReference type="InterPro" id="IPR002931">
    <property type="entry name" value="Transglutaminase-like"/>
</dbReference>
<evidence type="ECO:0000259" key="1">
    <source>
        <dbReference type="SMART" id="SM00460"/>
    </source>
</evidence>
<dbReference type="SMART" id="SM00460">
    <property type="entry name" value="TGc"/>
    <property type="match status" value="1"/>
</dbReference>
<dbReference type="Gene3D" id="3.10.620.30">
    <property type="match status" value="1"/>
</dbReference>
<feature type="domain" description="Transglutaminase-like" evidence="1">
    <location>
        <begin position="184"/>
        <end position="250"/>
    </location>
</feature>
<dbReference type="InterPro" id="IPR013589">
    <property type="entry name" value="Bac_transglu_N"/>
</dbReference>
<evidence type="ECO:0000313" key="2">
    <source>
        <dbReference type="EMBL" id="TKC65467.1"/>
    </source>
</evidence>
<dbReference type="PANTHER" id="PTHR33490:SF6">
    <property type="entry name" value="SLL1049 PROTEIN"/>
    <property type="match status" value="1"/>
</dbReference>
<evidence type="ECO:0000313" key="3">
    <source>
        <dbReference type="Proteomes" id="UP000309594"/>
    </source>
</evidence>
<sequence>MPLTKLVSTYTNAMPEFKIKHVTRYTYESPVRESVNHIILYPIEDQFQKVIKHTLIISGNPKVDVFTDYYGNKIGFFAYSERHRELEICSELTVGTTPKELPTETMFSEMQWMELEKLRYQVPYIDYLKWEAFNELNELKKVTEQYLQAGLTPHHVAMDYCQYVYEHFKYIQGVTTAQTQIDEIWHIKSGVCQDFAHILCQMLRMAKIPAKYVSGYICPNKNGIRGEGATHAWVEAYIPDYGWLGLDPTNNCIANETYVRLALGRSFTDCSPVKGVYKGPSNHKLTVQVIVGYDNGTSDTHEPFTEETESVAISAPAAKGNSYRRNLELMQQIQQQQQQ</sequence>
<comment type="caution">
    <text evidence="2">The sequence shown here is derived from an EMBL/GenBank/DDBJ whole genome shotgun (WGS) entry which is preliminary data.</text>
</comment>
<organism evidence="2 3">
    <name type="scientific">Pedobacter hiemivivus</name>
    <dbReference type="NCBI Taxonomy" id="2530454"/>
    <lineage>
        <taxon>Bacteria</taxon>
        <taxon>Pseudomonadati</taxon>
        <taxon>Bacteroidota</taxon>
        <taxon>Sphingobacteriia</taxon>
        <taxon>Sphingobacteriales</taxon>
        <taxon>Sphingobacteriaceae</taxon>
        <taxon>Pedobacter</taxon>
    </lineage>
</organism>
<dbReference type="Proteomes" id="UP000309594">
    <property type="component" value="Unassembled WGS sequence"/>
</dbReference>
<dbReference type="Pfam" id="PF01841">
    <property type="entry name" value="Transglut_core"/>
    <property type="match status" value="1"/>
</dbReference>
<name>A0A4U1GM29_9SPHI</name>
<dbReference type="PANTHER" id="PTHR33490">
    <property type="entry name" value="BLR5614 PROTEIN-RELATED"/>
    <property type="match status" value="1"/>
</dbReference>
<accession>A0A4U1GM29</accession>
<proteinExistence type="predicted"/>
<dbReference type="InterPro" id="IPR038765">
    <property type="entry name" value="Papain-like_cys_pep_sf"/>
</dbReference>